<evidence type="ECO:0000313" key="3">
    <source>
        <dbReference type="WBParaSite" id="L893_g11488.t1"/>
    </source>
</evidence>
<evidence type="ECO:0000256" key="1">
    <source>
        <dbReference type="SAM" id="MobiDB-lite"/>
    </source>
</evidence>
<reference evidence="3" key="1">
    <citation type="submission" date="2016-11" db="UniProtKB">
        <authorList>
            <consortium name="WormBaseParasite"/>
        </authorList>
    </citation>
    <scope>IDENTIFICATION</scope>
</reference>
<dbReference type="WBParaSite" id="L893_g11488.t1">
    <property type="protein sequence ID" value="L893_g11488.t1"/>
    <property type="gene ID" value="L893_g11488"/>
</dbReference>
<feature type="compositionally biased region" description="Polar residues" evidence="1">
    <location>
        <begin position="1"/>
        <end position="25"/>
    </location>
</feature>
<protein>
    <submittedName>
        <fullName evidence="3">Uncharacterized protein</fullName>
    </submittedName>
</protein>
<accession>A0A1I7Y0T6</accession>
<sequence>MGATHSGSGVQIVNSESKQDSLSTAEQKKTIILRGCNWLPMNIHRMFENIRASALTAFPLAISPQKRMDASHQGGCTNRMINSSALQGRTCGNGTEADESAKACHTRSPRSHSCDAGDRMESLGRAKRRRGAM</sequence>
<organism evidence="2 3">
    <name type="scientific">Steinernema glaseri</name>
    <dbReference type="NCBI Taxonomy" id="37863"/>
    <lineage>
        <taxon>Eukaryota</taxon>
        <taxon>Metazoa</taxon>
        <taxon>Ecdysozoa</taxon>
        <taxon>Nematoda</taxon>
        <taxon>Chromadorea</taxon>
        <taxon>Rhabditida</taxon>
        <taxon>Tylenchina</taxon>
        <taxon>Panagrolaimomorpha</taxon>
        <taxon>Strongyloidoidea</taxon>
        <taxon>Steinernematidae</taxon>
        <taxon>Steinernema</taxon>
    </lineage>
</organism>
<feature type="compositionally biased region" description="Basic and acidic residues" evidence="1">
    <location>
        <begin position="112"/>
        <end position="124"/>
    </location>
</feature>
<feature type="region of interest" description="Disordered" evidence="1">
    <location>
        <begin position="87"/>
        <end position="133"/>
    </location>
</feature>
<evidence type="ECO:0000313" key="2">
    <source>
        <dbReference type="Proteomes" id="UP000095287"/>
    </source>
</evidence>
<dbReference type="AlphaFoldDB" id="A0A1I7Y0T6"/>
<feature type="region of interest" description="Disordered" evidence="1">
    <location>
        <begin position="1"/>
        <end position="26"/>
    </location>
</feature>
<name>A0A1I7Y0T6_9BILA</name>
<dbReference type="Proteomes" id="UP000095287">
    <property type="component" value="Unplaced"/>
</dbReference>
<keyword evidence="2" id="KW-1185">Reference proteome</keyword>
<proteinExistence type="predicted"/>